<evidence type="ECO:0000256" key="6">
    <source>
        <dbReference type="SAM" id="Phobius"/>
    </source>
</evidence>
<dbReference type="PANTHER" id="PTHR43370">
    <property type="entry name" value="SUGAR ABC TRANSPORTER INTEGRAL MEMBRANE PROTEIN-RELATED"/>
    <property type="match status" value="1"/>
</dbReference>
<dbReference type="Pfam" id="PF02653">
    <property type="entry name" value="BPD_transp_2"/>
    <property type="match status" value="1"/>
</dbReference>
<evidence type="ECO:0000313" key="8">
    <source>
        <dbReference type="Proteomes" id="UP000002730"/>
    </source>
</evidence>
<feature type="transmembrane region" description="Helical" evidence="6">
    <location>
        <begin position="146"/>
        <end position="162"/>
    </location>
</feature>
<dbReference type="PANTHER" id="PTHR43370:SF1">
    <property type="entry name" value="GUANOSINE ABC TRANSPORTER PERMEASE PROTEIN NUPQ"/>
    <property type="match status" value="1"/>
</dbReference>
<dbReference type="AlphaFoldDB" id="D9SRW8"/>
<keyword evidence="2" id="KW-1003">Cell membrane</keyword>
<evidence type="ECO:0000256" key="5">
    <source>
        <dbReference type="ARBA" id="ARBA00023136"/>
    </source>
</evidence>
<feature type="transmembrane region" description="Helical" evidence="6">
    <location>
        <begin position="227"/>
        <end position="250"/>
    </location>
</feature>
<dbReference type="HOGENOM" id="CLU_040769_1_0_9"/>
<keyword evidence="3 6" id="KW-0812">Transmembrane</keyword>
<feature type="transmembrane region" description="Helical" evidence="6">
    <location>
        <begin position="6"/>
        <end position="27"/>
    </location>
</feature>
<keyword evidence="5 6" id="KW-0472">Membrane</keyword>
<protein>
    <submittedName>
        <fullName evidence="7">Inner-membrane translocator</fullName>
    </submittedName>
</protein>
<reference evidence="7 8" key="1">
    <citation type="submission" date="2010-08" db="EMBL/GenBank/DDBJ databases">
        <title>Complete sequence of Clostridium cellulovorans 743B.</title>
        <authorList>
            <consortium name="US DOE Joint Genome Institute"/>
            <person name="Lucas S."/>
            <person name="Copeland A."/>
            <person name="Lapidus A."/>
            <person name="Cheng J.-F."/>
            <person name="Bruce D."/>
            <person name="Goodwin L."/>
            <person name="Pitluck S."/>
            <person name="Chertkov O."/>
            <person name="Detter J.C."/>
            <person name="Han C."/>
            <person name="Tapia R."/>
            <person name="Land M."/>
            <person name="Hauser L."/>
            <person name="Chang Y.-J."/>
            <person name="Jeffries C."/>
            <person name="Kyrpides N."/>
            <person name="Ivanova N."/>
            <person name="Mikhailova N."/>
            <person name="Hemme C.L."/>
            <person name="Woyke T."/>
        </authorList>
    </citation>
    <scope>NUCLEOTIDE SEQUENCE [LARGE SCALE GENOMIC DNA]</scope>
    <source>
        <strain evidence="8">ATCC 35296 / DSM 3052 / OCM 3 / 743B</strain>
    </source>
</reference>
<comment type="subcellular location">
    <subcellularLocation>
        <location evidence="1">Cell membrane</location>
        <topology evidence="1">Multi-pass membrane protein</topology>
    </subcellularLocation>
</comment>
<dbReference type="KEGG" id="ccb:Clocel_0714"/>
<dbReference type="eggNOG" id="COG1079">
    <property type="taxonomic scope" value="Bacteria"/>
</dbReference>
<dbReference type="STRING" id="573061.Clocel_0714"/>
<dbReference type="EMBL" id="CP002160">
    <property type="protein sequence ID" value="ADL50485.1"/>
    <property type="molecule type" value="Genomic_DNA"/>
</dbReference>
<dbReference type="GO" id="GO:0005886">
    <property type="term" value="C:plasma membrane"/>
    <property type="evidence" value="ECO:0007669"/>
    <property type="project" value="UniProtKB-SubCell"/>
</dbReference>
<evidence type="ECO:0000256" key="2">
    <source>
        <dbReference type="ARBA" id="ARBA00022475"/>
    </source>
</evidence>
<dbReference type="RefSeq" id="WP_010074733.1">
    <property type="nucleotide sequence ID" value="NC_014393.1"/>
</dbReference>
<evidence type="ECO:0000256" key="1">
    <source>
        <dbReference type="ARBA" id="ARBA00004651"/>
    </source>
</evidence>
<dbReference type="Proteomes" id="UP000002730">
    <property type="component" value="Chromosome"/>
</dbReference>
<evidence type="ECO:0000256" key="3">
    <source>
        <dbReference type="ARBA" id="ARBA00022692"/>
    </source>
</evidence>
<feature type="transmembrane region" description="Helical" evidence="6">
    <location>
        <begin position="271"/>
        <end position="289"/>
    </location>
</feature>
<dbReference type="OrthoDB" id="9792579at2"/>
<accession>D9SRW8</accession>
<dbReference type="GO" id="GO:0022857">
    <property type="term" value="F:transmembrane transporter activity"/>
    <property type="evidence" value="ECO:0007669"/>
    <property type="project" value="InterPro"/>
</dbReference>
<keyword evidence="8" id="KW-1185">Reference proteome</keyword>
<dbReference type="CDD" id="cd06580">
    <property type="entry name" value="TM_PBP1_transp_TpRbsC_like"/>
    <property type="match status" value="1"/>
</dbReference>
<feature type="transmembrane region" description="Helical" evidence="6">
    <location>
        <begin position="34"/>
        <end position="55"/>
    </location>
</feature>
<keyword evidence="4 6" id="KW-1133">Transmembrane helix</keyword>
<evidence type="ECO:0000256" key="4">
    <source>
        <dbReference type="ARBA" id="ARBA00022989"/>
    </source>
</evidence>
<name>D9SRW8_CLOC7</name>
<feature type="transmembrane region" description="Helical" evidence="6">
    <location>
        <begin position="193"/>
        <end position="212"/>
    </location>
</feature>
<gene>
    <name evidence="7" type="ordered locus">Clocel_0714</name>
</gene>
<dbReference type="InterPro" id="IPR001851">
    <property type="entry name" value="ABC_transp_permease"/>
</dbReference>
<proteinExistence type="predicted"/>
<organism evidence="7 8">
    <name type="scientific">Clostridium cellulovorans (strain ATCC 35296 / DSM 3052 / OCM 3 / 743B)</name>
    <dbReference type="NCBI Taxonomy" id="573061"/>
    <lineage>
        <taxon>Bacteria</taxon>
        <taxon>Bacillati</taxon>
        <taxon>Bacillota</taxon>
        <taxon>Clostridia</taxon>
        <taxon>Eubacteriales</taxon>
        <taxon>Clostridiaceae</taxon>
        <taxon>Clostridium</taxon>
    </lineage>
</organism>
<feature type="transmembrane region" description="Helical" evidence="6">
    <location>
        <begin position="61"/>
        <end position="83"/>
    </location>
</feature>
<sequence>MVNVILDIIATTLRLATPLIFAALGGVISEKSGVVNIGIEGMLVTGAFFAVAGTLATDSLIVGVMCGMAAGAAIAALHAVLSIKFKADQVISGVAINILAGALSSYLIFQFYDIHSQTAGIEPMSYPREMFEKIPVIGRVLGQLNWYVYGAIILVILVHFVFKKTALGLRIRAVGEHPKAADTMGVNVIRLRYICVLLSGVFAGLGGASLAMNNMLFREGMVSGRGFIALAAVIFGNWNPVGAFLACLLFGFADALKIQAPALGWSLPTEVYFAMPYVLTMLALAGFVGKTTAPAADGVPYEKGSR</sequence>
<evidence type="ECO:0000313" key="7">
    <source>
        <dbReference type="EMBL" id="ADL50485.1"/>
    </source>
</evidence>
<feature type="transmembrane region" description="Helical" evidence="6">
    <location>
        <begin position="90"/>
        <end position="109"/>
    </location>
</feature>